<dbReference type="GO" id="GO:0015035">
    <property type="term" value="F:protein-disulfide reductase activity"/>
    <property type="evidence" value="ECO:0007669"/>
    <property type="project" value="UniProtKB-UniRule"/>
</dbReference>
<keyword evidence="13" id="KW-1185">Reference proteome</keyword>
<evidence type="ECO:0000256" key="2">
    <source>
        <dbReference type="ARBA" id="ARBA00020570"/>
    </source>
</evidence>
<evidence type="ECO:0000256" key="8">
    <source>
        <dbReference type="PIRNR" id="PIRNR000077"/>
    </source>
</evidence>
<evidence type="ECO:0000259" key="11">
    <source>
        <dbReference type="PROSITE" id="PS51352"/>
    </source>
</evidence>
<dbReference type="Pfam" id="PF00085">
    <property type="entry name" value="Thioredoxin"/>
    <property type="match status" value="1"/>
</dbReference>
<dbReference type="KEGG" id="pka:PQ456_17845"/>
<feature type="active site" description="Nucleophile" evidence="9">
    <location>
        <position position="42"/>
    </location>
</feature>
<dbReference type="InterPro" id="IPR017937">
    <property type="entry name" value="Thioredoxin_CS"/>
</dbReference>
<accession>A0AAX3M9X5</accession>
<feature type="disulfide bond" description="Redox-active" evidence="10">
    <location>
        <begin position="42"/>
        <end position="45"/>
    </location>
</feature>
<feature type="domain" description="Thioredoxin" evidence="11">
    <location>
        <begin position="12"/>
        <end position="117"/>
    </location>
</feature>
<feature type="active site" description="Nucleophile" evidence="9">
    <location>
        <position position="45"/>
    </location>
</feature>
<keyword evidence="6 10" id="KW-0676">Redox-active center</keyword>
<dbReference type="CDD" id="cd02947">
    <property type="entry name" value="TRX_family"/>
    <property type="match status" value="1"/>
</dbReference>
<dbReference type="NCBIfam" id="TIGR01068">
    <property type="entry name" value="thioredoxin"/>
    <property type="match status" value="1"/>
</dbReference>
<evidence type="ECO:0000256" key="10">
    <source>
        <dbReference type="PIRSR" id="PIRSR000077-4"/>
    </source>
</evidence>
<keyword evidence="3" id="KW-0813">Transport</keyword>
<dbReference type="SUPFAM" id="SSF52833">
    <property type="entry name" value="Thioredoxin-like"/>
    <property type="match status" value="1"/>
</dbReference>
<dbReference type="PANTHER" id="PTHR45663">
    <property type="entry name" value="GEO12009P1"/>
    <property type="match status" value="1"/>
</dbReference>
<dbReference type="PROSITE" id="PS00194">
    <property type="entry name" value="THIOREDOXIN_1"/>
    <property type="match status" value="1"/>
</dbReference>
<keyword evidence="4" id="KW-0249">Electron transport</keyword>
<dbReference type="PIRSF" id="PIRSF000077">
    <property type="entry name" value="Thioredoxin"/>
    <property type="match status" value="1"/>
</dbReference>
<dbReference type="InterPro" id="IPR013766">
    <property type="entry name" value="Thioredoxin_domain"/>
</dbReference>
<evidence type="ECO:0000256" key="5">
    <source>
        <dbReference type="ARBA" id="ARBA00023157"/>
    </source>
</evidence>
<evidence type="ECO:0000313" key="13">
    <source>
        <dbReference type="Proteomes" id="UP001220509"/>
    </source>
</evidence>
<sequence>MQNKSYSRRIFHMAIVNVSDQSFTNEVEGQGTVLVDFWAPWCGPCKMLAPILDELSTEVGDSVKIAKVNVDENPETASRFGVMSIPTMIFFKDGQPVDKVVGLNSKDALKSILAKHQ</sequence>
<dbReference type="InterPro" id="IPR036249">
    <property type="entry name" value="Thioredoxin-like_sf"/>
</dbReference>
<protein>
    <recommendedName>
        <fullName evidence="2 7">Thioredoxin</fullName>
    </recommendedName>
</protein>
<dbReference type="PROSITE" id="PS51352">
    <property type="entry name" value="THIOREDOXIN_2"/>
    <property type="match status" value="1"/>
</dbReference>
<dbReference type="Gene3D" id="3.40.30.10">
    <property type="entry name" value="Glutaredoxin"/>
    <property type="match status" value="1"/>
</dbReference>
<feature type="site" description="Contributes to redox potential value" evidence="9">
    <location>
        <position position="44"/>
    </location>
</feature>
<keyword evidence="5 10" id="KW-1015">Disulfide bond</keyword>
<evidence type="ECO:0000256" key="4">
    <source>
        <dbReference type="ARBA" id="ARBA00022982"/>
    </source>
</evidence>
<dbReference type="AlphaFoldDB" id="A0AAX3M9X5"/>
<dbReference type="GO" id="GO:0005829">
    <property type="term" value="C:cytosol"/>
    <property type="evidence" value="ECO:0007669"/>
    <property type="project" value="TreeGrafter"/>
</dbReference>
<evidence type="ECO:0000313" key="12">
    <source>
        <dbReference type="EMBL" id="WCT58198.1"/>
    </source>
</evidence>
<evidence type="ECO:0000256" key="9">
    <source>
        <dbReference type="PIRSR" id="PIRSR000077-1"/>
    </source>
</evidence>
<feature type="site" description="Contributes to redox potential value" evidence="9">
    <location>
        <position position="43"/>
    </location>
</feature>
<dbReference type="EMBL" id="CP117416">
    <property type="protein sequence ID" value="WCT58198.1"/>
    <property type="molecule type" value="Genomic_DNA"/>
</dbReference>
<evidence type="ECO:0000256" key="3">
    <source>
        <dbReference type="ARBA" id="ARBA00022448"/>
    </source>
</evidence>
<dbReference type="FunFam" id="3.40.30.10:FF:000001">
    <property type="entry name" value="Thioredoxin"/>
    <property type="match status" value="1"/>
</dbReference>
<reference evidence="12 13" key="1">
    <citation type="submission" date="2023-02" db="EMBL/GenBank/DDBJ databases">
        <title>Genome sequence of Paenibacillus kyungheensis KACC 18744.</title>
        <authorList>
            <person name="Kim S."/>
            <person name="Heo J."/>
            <person name="Kwon S.-W."/>
        </authorList>
    </citation>
    <scope>NUCLEOTIDE SEQUENCE [LARGE SCALE GENOMIC DNA]</scope>
    <source>
        <strain evidence="12 13">KACC 18744</strain>
    </source>
</reference>
<name>A0AAX3M9X5_9BACL</name>
<dbReference type="GO" id="GO:0045454">
    <property type="term" value="P:cell redox homeostasis"/>
    <property type="evidence" value="ECO:0007669"/>
    <property type="project" value="TreeGrafter"/>
</dbReference>
<dbReference type="InterPro" id="IPR005746">
    <property type="entry name" value="Thioredoxin"/>
</dbReference>
<comment type="similarity">
    <text evidence="1 8">Belongs to the thioredoxin family.</text>
</comment>
<proteinExistence type="inferred from homology"/>
<evidence type="ECO:0000256" key="1">
    <source>
        <dbReference type="ARBA" id="ARBA00008987"/>
    </source>
</evidence>
<dbReference type="RefSeq" id="WP_273594606.1">
    <property type="nucleotide sequence ID" value="NZ_CP117416.1"/>
</dbReference>
<evidence type="ECO:0000256" key="7">
    <source>
        <dbReference type="NCBIfam" id="TIGR01068"/>
    </source>
</evidence>
<organism evidence="12 13">
    <name type="scientific">Paenibacillus kyungheensis</name>
    <dbReference type="NCBI Taxonomy" id="1452732"/>
    <lineage>
        <taxon>Bacteria</taxon>
        <taxon>Bacillati</taxon>
        <taxon>Bacillota</taxon>
        <taxon>Bacilli</taxon>
        <taxon>Bacillales</taxon>
        <taxon>Paenibacillaceae</taxon>
        <taxon>Paenibacillus</taxon>
    </lineage>
</organism>
<dbReference type="PRINTS" id="PR00421">
    <property type="entry name" value="THIOREDOXIN"/>
</dbReference>
<feature type="site" description="Deprotonates C-terminal active site Cys" evidence="9">
    <location>
        <position position="36"/>
    </location>
</feature>
<dbReference type="PANTHER" id="PTHR45663:SF11">
    <property type="entry name" value="GEO12009P1"/>
    <property type="match status" value="1"/>
</dbReference>
<gene>
    <name evidence="12" type="primary">trxA</name>
    <name evidence="12" type="ORF">PQ456_17845</name>
</gene>
<evidence type="ECO:0000256" key="6">
    <source>
        <dbReference type="ARBA" id="ARBA00023284"/>
    </source>
</evidence>
<dbReference type="Proteomes" id="UP001220509">
    <property type="component" value="Chromosome"/>
</dbReference>